<reference evidence="10" key="1">
    <citation type="submission" date="2020-05" db="EMBL/GenBank/DDBJ databases">
        <title>Mycena genomes resolve the evolution of fungal bioluminescence.</title>
        <authorList>
            <person name="Tsai I.J."/>
        </authorList>
    </citation>
    <scope>NUCLEOTIDE SEQUENCE</scope>
    <source>
        <strain evidence="10">CCC161011</strain>
    </source>
</reference>
<feature type="binding site" description="axial binding residue" evidence="9">
    <location>
        <position position="425"/>
    </location>
    <ligand>
        <name>heme</name>
        <dbReference type="ChEBI" id="CHEBI:30413"/>
    </ligand>
    <ligandPart>
        <name>Fe</name>
        <dbReference type="ChEBI" id="CHEBI:18248"/>
    </ligandPart>
</feature>
<dbReference type="PANTHER" id="PTHR46300">
    <property type="entry name" value="P450, PUTATIVE (EUROFUNG)-RELATED-RELATED"/>
    <property type="match status" value="1"/>
</dbReference>
<dbReference type="InterPro" id="IPR050364">
    <property type="entry name" value="Cytochrome_P450_fung"/>
</dbReference>
<evidence type="ECO:0000256" key="6">
    <source>
        <dbReference type="ARBA" id="ARBA00023002"/>
    </source>
</evidence>
<protein>
    <submittedName>
        <fullName evidence="10">Cytochrome P450</fullName>
    </submittedName>
</protein>
<dbReference type="PRINTS" id="PR00463">
    <property type="entry name" value="EP450I"/>
</dbReference>
<keyword evidence="6" id="KW-0560">Oxidoreductase</keyword>
<dbReference type="InterPro" id="IPR036396">
    <property type="entry name" value="Cyt_P450_sf"/>
</dbReference>
<dbReference type="PANTHER" id="PTHR46300:SF7">
    <property type="entry name" value="P450, PUTATIVE (EUROFUNG)-RELATED"/>
    <property type="match status" value="1"/>
</dbReference>
<dbReference type="Proteomes" id="UP000620124">
    <property type="component" value="Unassembled WGS sequence"/>
</dbReference>
<dbReference type="GO" id="GO:0020037">
    <property type="term" value="F:heme binding"/>
    <property type="evidence" value="ECO:0007669"/>
    <property type="project" value="InterPro"/>
</dbReference>
<comment type="caution">
    <text evidence="10">The sequence shown here is derived from an EMBL/GenBank/DDBJ whole genome shotgun (WGS) entry which is preliminary data.</text>
</comment>
<keyword evidence="11" id="KW-1185">Reference proteome</keyword>
<keyword evidence="8" id="KW-0503">Monooxygenase</keyword>
<dbReference type="SUPFAM" id="SSF48264">
    <property type="entry name" value="Cytochrome P450"/>
    <property type="match status" value="1"/>
</dbReference>
<organism evidence="10 11">
    <name type="scientific">Mycena venus</name>
    <dbReference type="NCBI Taxonomy" id="2733690"/>
    <lineage>
        <taxon>Eukaryota</taxon>
        <taxon>Fungi</taxon>
        <taxon>Dikarya</taxon>
        <taxon>Basidiomycota</taxon>
        <taxon>Agaricomycotina</taxon>
        <taxon>Agaricomycetes</taxon>
        <taxon>Agaricomycetidae</taxon>
        <taxon>Agaricales</taxon>
        <taxon>Marasmiineae</taxon>
        <taxon>Mycenaceae</taxon>
        <taxon>Mycena</taxon>
    </lineage>
</organism>
<evidence type="ECO:0000313" key="10">
    <source>
        <dbReference type="EMBL" id="KAF7372599.1"/>
    </source>
</evidence>
<comment type="cofactor">
    <cofactor evidence="1 9">
        <name>heme</name>
        <dbReference type="ChEBI" id="CHEBI:30413"/>
    </cofactor>
</comment>
<dbReference type="AlphaFoldDB" id="A0A8H6Z7U4"/>
<dbReference type="GO" id="GO:0016705">
    <property type="term" value="F:oxidoreductase activity, acting on paired donors, with incorporation or reduction of molecular oxygen"/>
    <property type="evidence" value="ECO:0007669"/>
    <property type="project" value="InterPro"/>
</dbReference>
<keyword evidence="7 9" id="KW-0408">Iron</keyword>
<accession>A0A8H6Z7U4</accession>
<dbReference type="InterPro" id="IPR002401">
    <property type="entry name" value="Cyt_P450_E_grp-I"/>
</dbReference>
<evidence type="ECO:0000256" key="5">
    <source>
        <dbReference type="ARBA" id="ARBA00022723"/>
    </source>
</evidence>
<evidence type="ECO:0000256" key="2">
    <source>
        <dbReference type="ARBA" id="ARBA00005179"/>
    </source>
</evidence>
<keyword evidence="5 9" id="KW-0479">Metal-binding</keyword>
<dbReference type="InterPro" id="IPR001128">
    <property type="entry name" value="Cyt_P450"/>
</dbReference>
<dbReference type="CDD" id="cd11065">
    <property type="entry name" value="CYP64-like"/>
    <property type="match status" value="1"/>
</dbReference>
<comment type="similarity">
    <text evidence="3">Belongs to the cytochrome P450 family.</text>
</comment>
<dbReference type="Pfam" id="PF00067">
    <property type="entry name" value="p450"/>
    <property type="match status" value="1"/>
</dbReference>
<evidence type="ECO:0000256" key="9">
    <source>
        <dbReference type="PIRSR" id="PIRSR602401-1"/>
    </source>
</evidence>
<dbReference type="Gene3D" id="1.10.630.10">
    <property type="entry name" value="Cytochrome P450"/>
    <property type="match status" value="1"/>
</dbReference>
<sequence>MLLYLVCVFTAILLLYLGHRSRKNLLPLPPGPRRLPLIGHLLAMPSSYEWETYMTWIQQYNSDILHLNVVGTSVIVLSSMQTAIDLINAVTRPPMPMVNELMGWDFHFGFIKYGERWRNLRRLFYQTFNPTAALKQYPKEHAACHELLRRLVRDPENFVHHFRHMTGEVILWAAYGIVIRPENDPHVKRAEDALRAMAHAIIPGSLIGPGLHSGLEIPSGMVPGAGFKRLAREWRELSELMIDAPFAEVKRNMAAGTAPIFFTSTQLGNIRHRDEERAVKEVAGAMYVSGVDTTMSTISYFVLAMLSNPDAQRKAQEEIDSVVGDGRLPTSADEALLPFVFSLVKEVFRWIPSGPVAVARFIEAEDEYHGYRIPAKSIVMVNVWAIFHDETTYPDSHSFKPERWLLDGKPNLAMGSPLDAAFGVCPRKQFAYSSVWITIASILATFDITKAVDENGDIIEPTYEYLSAMVTQPLPFKCSITPRSADAERLISETILVENA</sequence>
<dbReference type="EMBL" id="JACAZI010000001">
    <property type="protein sequence ID" value="KAF7372599.1"/>
    <property type="molecule type" value="Genomic_DNA"/>
</dbReference>
<dbReference type="GO" id="GO:0004497">
    <property type="term" value="F:monooxygenase activity"/>
    <property type="evidence" value="ECO:0007669"/>
    <property type="project" value="UniProtKB-KW"/>
</dbReference>
<proteinExistence type="inferred from homology"/>
<evidence type="ECO:0000313" key="11">
    <source>
        <dbReference type="Proteomes" id="UP000620124"/>
    </source>
</evidence>
<dbReference type="GO" id="GO:0005506">
    <property type="term" value="F:iron ion binding"/>
    <property type="evidence" value="ECO:0007669"/>
    <property type="project" value="InterPro"/>
</dbReference>
<gene>
    <name evidence="10" type="ORF">MVEN_00122700</name>
</gene>
<evidence type="ECO:0000256" key="3">
    <source>
        <dbReference type="ARBA" id="ARBA00010617"/>
    </source>
</evidence>
<evidence type="ECO:0000256" key="1">
    <source>
        <dbReference type="ARBA" id="ARBA00001971"/>
    </source>
</evidence>
<evidence type="ECO:0000256" key="7">
    <source>
        <dbReference type="ARBA" id="ARBA00023004"/>
    </source>
</evidence>
<name>A0A8H6Z7U4_9AGAR</name>
<dbReference type="OrthoDB" id="2789670at2759"/>
<evidence type="ECO:0000256" key="4">
    <source>
        <dbReference type="ARBA" id="ARBA00022617"/>
    </source>
</evidence>
<keyword evidence="4 9" id="KW-0349">Heme</keyword>
<comment type="pathway">
    <text evidence="2">Secondary metabolite biosynthesis.</text>
</comment>
<evidence type="ECO:0000256" key="8">
    <source>
        <dbReference type="ARBA" id="ARBA00023033"/>
    </source>
</evidence>